<accession>A0A9Q3UQ82</accession>
<dbReference type="EMBL" id="JAJGNA010000017">
    <property type="protein sequence ID" value="MCC4309487.1"/>
    <property type="molecule type" value="Genomic_DNA"/>
</dbReference>
<dbReference type="AlphaFoldDB" id="A0A9Q3UQ82"/>
<protein>
    <submittedName>
        <fullName evidence="4">Transporter substrate-binding domain-containing protein</fullName>
    </submittedName>
</protein>
<organism evidence="4 5">
    <name type="scientific">Alloalcanivorax marinus</name>
    <dbReference type="NCBI Taxonomy" id="1177169"/>
    <lineage>
        <taxon>Bacteria</taxon>
        <taxon>Pseudomonadati</taxon>
        <taxon>Pseudomonadota</taxon>
        <taxon>Gammaproteobacteria</taxon>
        <taxon>Oceanospirillales</taxon>
        <taxon>Alcanivoracaceae</taxon>
        <taxon>Alloalcanivorax</taxon>
    </lineage>
</organism>
<sequence length="247" mass="26522">MVTHGARRLLWLACLALLLAGPGCRYPRDMEGTLDRVRGGVLHVGVTENPPWVVRGDPPAGVEVDLAREIAAALDARVRWHWGAQSELIAALKQRQIDLVIGGLRDNPALTKQVALTKPYAKLPAGVAFPAGAGKAPPDNLDGQTVHVPRVNHLADALHDEGARVVPFDGPPPTGQALGGAHWWLRARGLTVGPWVLRTDRHVMAVPKGENAWLALVQRHLNGVDDLPARLADARRAYPDGQGGESQ</sequence>
<evidence type="ECO:0000256" key="2">
    <source>
        <dbReference type="ARBA" id="ARBA00022729"/>
    </source>
</evidence>
<evidence type="ECO:0000313" key="5">
    <source>
        <dbReference type="Proteomes" id="UP001108027"/>
    </source>
</evidence>
<dbReference type="RefSeq" id="WP_228234311.1">
    <property type="nucleotide sequence ID" value="NZ_JAJGNA010000017.1"/>
</dbReference>
<dbReference type="Pfam" id="PF00497">
    <property type="entry name" value="SBP_bac_3"/>
    <property type="match status" value="1"/>
</dbReference>
<dbReference type="PANTHER" id="PTHR35936:SF17">
    <property type="entry name" value="ARGININE-BINDING EXTRACELLULAR PROTEIN ARTP"/>
    <property type="match status" value="1"/>
</dbReference>
<evidence type="ECO:0000313" key="4">
    <source>
        <dbReference type="EMBL" id="MCC4309487.1"/>
    </source>
</evidence>
<keyword evidence="5" id="KW-1185">Reference proteome</keyword>
<keyword evidence="2" id="KW-0732">Signal</keyword>
<feature type="domain" description="Solute-binding protein family 3/N-terminal" evidence="3">
    <location>
        <begin position="41"/>
        <end position="233"/>
    </location>
</feature>
<evidence type="ECO:0000256" key="1">
    <source>
        <dbReference type="ARBA" id="ARBA00010333"/>
    </source>
</evidence>
<dbReference type="SMART" id="SM00062">
    <property type="entry name" value="PBPb"/>
    <property type="match status" value="1"/>
</dbReference>
<gene>
    <name evidence="4" type="ORF">LL252_13005</name>
</gene>
<dbReference type="InterPro" id="IPR001638">
    <property type="entry name" value="Solute-binding_3/MltF_N"/>
</dbReference>
<comment type="caution">
    <text evidence="4">The sequence shown here is derived from an EMBL/GenBank/DDBJ whole genome shotgun (WGS) entry which is preliminary data.</text>
</comment>
<dbReference type="Gene3D" id="3.40.190.10">
    <property type="entry name" value="Periplasmic binding protein-like II"/>
    <property type="match status" value="1"/>
</dbReference>
<proteinExistence type="inferred from homology"/>
<dbReference type="Proteomes" id="UP001108027">
    <property type="component" value="Unassembled WGS sequence"/>
</dbReference>
<evidence type="ECO:0000259" key="3">
    <source>
        <dbReference type="SMART" id="SM00062"/>
    </source>
</evidence>
<name>A0A9Q3UQ82_9GAMM</name>
<comment type="similarity">
    <text evidence="1">Belongs to the bacterial solute-binding protein 3 family.</text>
</comment>
<reference evidence="4" key="1">
    <citation type="submission" date="2021-10" db="EMBL/GenBank/DDBJ databases">
        <title>The diversity and Nitrogen Metabolism of Culturable Nitrate-Utilizing Bacteria Within the Oxygen Minimum Zone of the Changjiang (Yangtze River)Estuary.</title>
        <authorList>
            <person name="Zhang D."/>
            <person name="Zheng J."/>
            <person name="Liu S."/>
            <person name="He W."/>
        </authorList>
    </citation>
    <scope>NUCLEOTIDE SEQUENCE</scope>
    <source>
        <strain evidence="4">FXH-223</strain>
    </source>
</reference>
<dbReference type="SUPFAM" id="SSF53850">
    <property type="entry name" value="Periplasmic binding protein-like II"/>
    <property type="match status" value="1"/>
</dbReference>
<dbReference type="PANTHER" id="PTHR35936">
    <property type="entry name" value="MEMBRANE-BOUND LYTIC MUREIN TRANSGLYCOSYLASE F"/>
    <property type="match status" value="1"/>
</dbReference>